<proteinExistence type="predicted"/>
<keyword evidence="1" id="KW-0472">Membrane</keyword>
<dbReference type="OrthoDB" id="47652at2"/>
<feature type="transmembrane region" description="Helical" evidence="1">
    <location>
        <begin position="78"/>
        <end position="100"/>
    </location>
</feature>
<evidence type="ECO:0000256" key="1">
    <source>
        <dbReference type="SAM" id="Phobius"/>
    </source>
</evidence>
<keyword evidence="3" id="KW-1185">Reference proteome</keyword>
<evidence type="ECO:0000313" key="2">
    <source>
        <dbReference type="EMBL" id="CRF35000.1"/>
    </source>
</evidence>
<dbReference type="InterPro" id="IPR003425">
    <property type="entry name" value="CCB3/YggT"/>
</dbReference>
<feature type="transmembrane region" description="Helical" evidence="1">
    <location>
        <begin position="21"/>
        <end position="41"/>
    </location>
</feature>
<dbReference type="GO" id="GO:0016020">
    <property type="term" value="C:membrane"/>
    <property type="evidence" value="ECO:0007669"/>
    <property type="project" value="InterPro"/>
</dbReference>
<keyword evidence="1" id="KW-0812">Transmembrane</keyword>
<evidence type="ECO:0008006" key="4">
    <source>
        <dbReference type="Google" id="ProtNLM"/>
    </source>
</evidence>
<protein>
    <recommendedName>
        <fullName evidence="4">YggT family protein</fullName>
    </recommendedName>
</protein>
<keyword evidence="1" id="KW-1133">Transmembrane helix</keyword>
<dbReference type="EMBL" id="CVLB01000002">
    <property type="protein sequence ID" value="CRF35000.1"/>
    <property type="molecule type" value="Genomic_DNA"/>
</dbReference>
<name>A0A0G4K9T1_9SPIR</name>
<accession>A0A0G4K9T1</accession>
<dbReference type="Proteomes" id="UP000043763">
    <property type="component" value="Unassembled WGS sequence"/>
</dbReference>
<sequence length="106" mass="12647">MLIETIRFIYYLLMQTLRLYSFIWFVWIILSWLQAFGAMHLDYYNPIINFFYQITDGIIDKIFGGRRLIVGVLDLSPLVFLLVLQLVVPMILRIVFQFLLNIIARV</sequence>
<dbReference type="RefSeq" id="WP_048595638.1">
    <property type="nucleotide sequence ID" value="NZ_CVLB01000002.1"/>
</dbReference>
<dbReference type="AlphaFoldDB" id="A0A0G4K9T1"/>
<evidence type="ECO:0000313" key="3">
    <source>
        <dbReference type="Proteomes" id="UP000043763"/>
    </source>
</evidence>
<gene>
    <name evidence="2" type="ORF">BRSU_2388</name>
</gene>
<organism evidence="2 3">
    <name type="scientific">Brachyspira suanatina</name>
    <dbReference type="NCBI Taxonomy" id="381802"/>
    <lineage>
        <taxon>Bacteria</taxon>
        <taxon>Pseudomonadati</taxon>
        <taxon>Spirochaetota</taxon>
        <taxon>Spirochaetia</taxon>
        <taxon>Brachyspirales</taxon>
        <taxon>Brachyspiraceae</taxon>
        <taxon>Brachyspira</taxon>
    </lineage>
</organism>
<reference evidence="3" key="1">
    <citation type="submission" date="2015-04" db="EMBL/GenBank/DDBJ databases">
        <authorList>
            <person name="Mushtaq Mamoona"/>
        </authorList>
    </citation>
    <scope>NUCLEOTIDE SEQUENCE [LARGE SCALE GENOMIC DNA]</scope>
    <source>
        <strain evidence="3">AN4859/03</strain>
    </source>
</reference>
<dbReference type="Pfam" id="PF02325">
    <property type="entry name" value="CCB3_YggT"/>
    <property type="match status" value="1"/>
</dbReference>